<evidence type="ECO:0000256" key="1">
    <source>
        <dbReference type="SAM" id="Phobius"/>
    </source>
</evidence>
<reference evidence="3" key="1">
    <citation type="submission" date="2022-11" db="UniProtKB">
        <authorList>
            <consortium name="WormBaseParasite"/>
        </authorList>
    </citation>
    <scope>IDENTIFICATION</scope>
</reference>
<sequence>QALRSKHFKISPEVGECNCYDHSPICRAQLLLLISIIRVFIVRVVAVFFLSL</sequence>
<protein>
    <submittedName>
        <fullName evidence="3">Uncharacterized protein</fullName>
    </submittedName>
</protein>
<dbReference type="Proteomes" id="UP000887569">
    <property type="component" value="Unplaced"/>
</dbReference>
<organism evidence="2 3">
    <name type="scientific">Parascaris univalens</name>
    <name type="common">Nematode worm</name>
    <dbReference type="NCBI Taxonomy" id="6257"/>
    <lineage>
        <taxon>Eukaryota</taxon>
        <taxon>Metazoa</taxon>
        <taxon>Ecdysozoa</taxon>
        <taxon>Nematoda</taxon>
        <taxon>Chromadorea</taxon>
        <taxon>Rhabditida</taxon>
        <taxon>Spirurina</taxon>
        <taxon>Ascaridomorpha</taxon>
        <taxon>Ascaridoidea</taxon>
        <taxon>Ascarididae</taxon>
        <taxon>Parascaris</taxon>
    </lineage>
</organism>
<accession>A0A915BRD3</accession>
<feature type="transmembrane region" description="Helical" evidence="1">
    <location>
        <begin position="30"/>
        <end position="50"/>
    </location>
</feature>
<name>A0A915BRD3_PARUN</name>
<keyword evidence="1" id="KW-0472">Membrane</keyword>
<keyword evidence="1" id="KW-0812">Transmembrane</keyword>
<evidence type="ECO:0000313" key="2">
    <source>
        <dbReference type="Proteomes" id="UP000887569"/>
    </source>
</evidence>
<evidence type="ECO:0000313" key="3">
    <source>
        <dbReference type="WBParaSite" id="PgR054_g045_t01"/>
    </source>
</evidence>
<dbReference type="AlphaFoldDB" id="A0A915BRD3"/>
<proteinExistence type="predicted"/>
<dbReference type="WBParaSite" id="PgR054_g045_t01">
    <property type="protein sequence ID" value="PgR054_g045_t01"/>
    <property type="gene ID" value="PgR054_g045"/>
</dbReference>
<keyword evidence="2" id="KW-1185">Reference proteome</keyword>
<keyword evidence="1" id="KW-1133">Transmembrane helix</keyword>